<dbReference type="GO" id="GO:0005829">
    <property type="term" value="C:cytosol"/>
    <property type="evidence" value="ECO:0007669"/>
    <property type="project" value="TreeGrafter"/>
</dbReference>
<evidence type="ECO:0000256" key="6">
    <source>
        <dbReference type="ARBA" id="ARBA00047317"/>
    </source>
</evidence>
<dbReference type="GO" id="GO:0061599">
    <property type="term" value="F:molybdopterin molybdotransferase activity"/>
    <property type="evidence" value="ECO:0007669"/>
    <property type="project" value="UniProtKB-UniRule"/>
</dbReference>
<evidence type="ECO:0000259" key="8">
    <source>
        <dbReference type="SMART" id="SM00852"/>
    </source>
</evidence>
<keyword evidence="5 7" id="KW-0501">Molybdenum cofactor biosynthesis</keyword>
<keyword evidence="10" id="KW-1185">Reference proteome</keyword>
<keyword evidence="4 7" id="KW-0500">Molybdenum</keyword>
<comment type="function">
    <text evidence="1 7">Catalyzes the insertion of molybdate into adenylated molybdopterin with the concomitant release of AMP.</text>
</comment>
<dbReference type="Gene3D" id="3.40.980.10">
    <property type="entry name" value="MoaB/Mog-like domain"/>
    <property type="match status" value="1"/>
</dbReference>
<dbReference type="GO" id="GO:0046872">
    <property type="term" value="F:metal ion binding"/>
    <property type="evidence" value="ECO:0007669"/>
    <property type="project" value="UniProtKB-UniRule"/>
</dbReference>
<organism evidence="9 10">
    <name type="scientific">Boudabousia liubingyangii</name>
    <dbReference type="NCBI Taxonomy" id="1921764"/>
    <lineage>
        <taxon>Bacteria</taxon>
        <taxon>Bacillati</taxon>
        <taxon>Actinomycetota</taxon>
        <taxon>Actinomycetes</taxon>
        <taxon>Actinomycetales</taxon>
        <taxon>Actinomycetaceae</taxon>
        <taxon>Boudabousia</taxon>
    </lineage>
</organism>
<proteinExistence type="inferred from homology"/>
<evidence type="ECO:0000256" key="5">
    <source>
        <dbReference type="ARBA" id="ARBA00023150"/>
    </source>
</evidence>
<dbReference type="SMART" id="SM00852">
    <property type="entry name" value="MoCF_biosynth"/>
    <property type="match status" value="1"/>
</dbReference>
<evidence type="ECO:0000256" key="2">
    <source>
        <dbReference type="ARBA" id="ARBA00005046"/>
    </source>
</evidence>
<dbReference type="CDD" id="cd00887">
    <property type="entry name" value="MoeA"/>
    <property type="match status" value="1"/>
</dbReference>
<dbReference type="Gene3D" id="3.90.105.10">
    <property type="entry name" value="Molybdopterin biosynthesis moea protein, domain 2"/>
    <property type="match status" value="1"/>
</dbReference>
<comment type="caution">
    <text evidence="9">The sequence shown here is derived from an EMBL/GenBank/DDBJ whole genome shotgun (WGS) entry which is preliminary data.</text>
</comment>
<dbReference type="RefSeq" id="WP_073709200.1">
    <property type="nucleotide sequence ID" value="NZ_MQSU01000003.1"/>
</dbReference>
<sequence>MKSVAQHAKDCVSAVGILPELEVTLVEAVGCVLSRDVTAPFDLPVTDSAACDGYALRTVDVREARKDHPVELSVVDQIRAGDINPVTLLPGHAAKISSGAPLPGGADAVLAPEYTDQGLARVQIKSAPRAGENIRVRAEDVATGDPLVKAGTRLASRHVAMLAGAGLARVWVHPRPRVVVISIGDELVEPGDTPRPGQVFDANGHALATAAADLGTDVFRVGAVSDSRAELRSMIEDQLVRADLIVTTGGLSGSEVDTVPEVLAPLGVVEFDQVAMWPGRVHGVGHVGGIPIFCLPGDPVAAQVSFAVFVHPAIRAMAGYEMKYRPTLRANVDRGWYSPRGRREFVRVTIDGSPSQGYNATVQGGPHQLLVSALGRSNALAVVPEAVTHVQAGDELVCILLDD</sequence>
<dbReference type="InterPro" id="IPR036135">
    <property type="entry name" value="MoeA_linker/N_sf"/>
</dbReference>
<dbReference type="InterPro" id="IPR001453">
    <property type="entry name" value="MoaB/Mog_dom"/>
</dbReference>
<protein>
    <recommendedName>
        <fullName evidence="7">Molybdopterin molybdenumtransferase</fullName>
        <ecNumber evidence="7">2.10.1.1</ecNumber>
    </recommendedName>
</protein>
<dbReference type="InterPro" id="IPR036425">
    <property type="entry name" value="MoaB/Mog-like_dom_sf"/>
</dbReference>
<evidence type="ECO:0000256" key="7">
    <source>
        <dbReference type="RuleBase" id="RU365090"/>
    </source>
</evidence>
<accession>A0A1Q5PLB6</accession>
<dbReference type="OrthoDB" id="9804758at2"/>
<dbReference type="Pfam" id="PF03454">
    <property type="entry name" value="MoeA_C"/>
    <property type="match status" value="1"/>
</dbReference>
<dbReference type="PANTHER" id="PTHR10192">
    <property type="entry name" value="MOLYBDOPTERIN BIOSYNTHESIS PROTEIN"/>
    <property type="match status" value="1"/>
</dbReference>
<dbReference type="NCBIfam" id="NF045515">
    <property type="entry name" value="Glp_gephyrin"/>
    <property type="match status" value="1"/>
</dbReference>
<dbReference type="EMBL" id="MQSV01000003">
    <property type="protein sequence ID" value="OKL47840.1"/>
    <property type="molecule type" value="Genomic_DNA"/>
</dbReference>
<keyword evidence="7" id="KW-0479">Metal-binding</keyword>
<comment type="catalytic activity">
    <reaction evidence="6">
        <text>adenylyl-molybdopterin + molybdate = Mo-molybdopterin + AMP + H(+)</text>
        <dbReference type="Rhea" id="RHEA:35047"/>
        <dbReference type="ChEBI" id="CHEBI:15378"/>
        <dbReference type="ChEBI" id="CHEBI:36264"/>
        <dbReference type="ChEBI" id="CHEBI:62727"/>
        <dbReference type="ChEBI" id="CHEBI:71302"/>
        <dbReference type="ChEBI" id="CHEBI:456215"/>
        <dbReference type="EC" id="2.10.1.1"/>
    </reaction>
</comment>
<dbReference type="AlphaFoldDB" id="A0A1Q5PLB6"/>
<dbReference type="SUPFAM" id="SSF63882">
    <property type="entry name" value="MoeA N-terminal region -like"/>
    <property type="match status" value="1"/>
</dbReference>
<evidence type="ECO:0000256" key="1">
    <source>
        <dbReference type="ARBA" id="ARBA00002901"/>
    </source>
</evidence>
<dbReference type="Pfam" id="PF03453">
    <property type="entry name" value="MoeA_N"/>
    <property type="match status" value="1"/>
</dbReference>
<dbReference type="GO" id="GO:0006777">
    <property type="term" value="P:Mo-molybdopterin cofactor biosynthetic process"/>
    <property type="evidence" value="ECO:0007669"/>
    <property type="project" value="UniProtKB-UniRule"/>
</dbReference>
<dbReference type="NCBIfam" id="TIGR00177">
    <property type="entry name" value="molyb_syn"/>
    <property type="match status" value="1"/>
</dbReference>
<comment type="cofactor">
    <cofactor evidence="7">
        <name>Mg(2+)</name>
        <dbReference type="ChEBI" id="CHEBI:18420"/>
    </cofactor>
</comment>
<dbReference type="Pfam" id="PF00994">
    <property type="entry name" value="MoCF_biosynth"/>
    <property type="match status" value="1"/>
</dbReference>
<reference evidence="9 10" key="1">
    <citation type="submission" date="2016-11" db="EMBL/GenBank/DDBJ databases">
        <title>Actinomyces gypaetusis sp. nov. isolated from the vulture Gypaetus barbatus in Qinghai Tibet Plateau China.</title>
        <authorList>
            <person name="Meng X."/>
        </authorList>
    </citation>
    <scope>NUCLEOTIDE SEQUENCE [LARGE SCALE GENOMIC DNA]</scope>
    <source>
        <strain evidence="9 10">VUL4_2</strain>
    </source>
</reference>
<name>A0A1Q5PLB6_9ACTO</name>
<dbReference type="InterPro" id="IPR005111">
    <property type="entry name" value="MoeA_C_domain_IV"/>
</dbReference>
<dbReference type="InterPro" id="IPR038987">
    <property type="entry name" value="MoeA-like"/>
</dbReference>
<evidence type="ECO:0000256" key="3">
    <source>
        <dbReference type="ARBA" id="ARBA00010763"/>
    </source>
</evidence>
<feature type="domain" description="MoaB/Mog" evidence="8">
    <location>
        <begin position="179"/>
        <end position="316"/>
    </location>
</feature>
<dbReference type="InterPro" id="IPR036688">
    <property type="entry name" value="MoeA_C_domain_IV_sf"/>
</dbReference>
<gene>
    <name evidence="9" type="ORF">BSR29_04935</name>
</gene>
<dbReference type="Gene3D" id="2.170.190.11">
    <property type="entry name" value="Molybdopterin biosynthesis moea protein, domain 3"/>
    <property type="match status" value="1"/>
</dbReference>
<keyword evidence="7" id="KW-0460">Magnesium</keyword>
<comment type="similarity">
    <text evidence="3 7">Belongs to the MoeA family.</text>
</comment>
<evidence type="ECO:0000313" key="10">
    <source>
        <dbReference type="Proteomes" id="UP000186785"/>
    </source>
</evidence>
<dbReference type="SUPFAM" id="SSF53218">
    <property type="entry name" value="Molybdenum cofactor biosynthesis proteins"/>
    <property type="match status" value="1"/>
</dbReference>
<dbReference type="SUPFAM" id="SSF63867">
    <property type="entry name" value="MoeA C-terminal domain-like"/>
    <property type="match status" value="1"/>
</dbReference>
<evidence type="ECO:0000313" key="9">
    <source>
        <dbReference type="EMBL" id="OKL47840.1"/>
    </source>
</evidence>
<dbReference type="Gene3D" id="2.40.340.10">
    <property type="entry name" value="MoeA, C-terminal, domain IV"/>
    <property type="match status" value="1"/>
</dbReference>
<dbReference type="STRING" id="1921764.BSR28_06745"/>
<dbReference type="InterPro" id="IPR005110">
    <property type="entry name" value="MoeA_linker/N"/>
</dbReference>
<dbReference type="PANTHER" id="PTHR10192:SF5">
    <property type="entry name" value="GEPHYRIN"/>
    <property type="match status" value="1"/>
</dbReference>
<comment type="pathway">
    <text evidence="2 7">Cofactor biosynthesis; molybdopterin biosynthesis.</text>
</comment>
<keyword evidence="7 9" id="KW-0808">Transferase</keyword>
<dbReference type="EC" id="2.10.1.1" evidence="7"/>
<evidence type="ECO:0000256" key="4">
    <source>
        <dbReference type="ARBA" id="ARBA00022505"/>
    </source>
</evidence>
<dbReference type="Proteomes" id="UP000186785">
    <property type="component" value="Unassembled WGS sequence"/>
</dbReference>
<dbReference type="UniPathway" id="UPA00344"/>